<dbReference type="STRING" id="2018661.A0A2A2LKX4"/>
<evidence type="ECO:0000256" key="4">
    <source>
        <dbReference type="PROSITE-ProRule" id="PRU00339"/>
    </source>
</evidence>
<feature type="compositionally biased region" description="Basic and acidic residues" evidence="5">
    <location>
        <begin position="27"/>
        <end position="42"/>
    </location>
</feature>
<name>A0A2A2LKX4_9BILA</name>
<dbReference type="OrthoDB" id="309339at2759"/>
<feature type="repeat" description="TPR" evidence="4">
    <location>
        <begin position="341"/>
        <end position="374"/>
    </location>
</feature>
<dbReference type="SMART" id="SM00028">
    <property type="entry name" value="TPR"/>
    <property type="match status" value="6"/>
</dbReference>
<evidence type="ECO:0000313" key="6">
    <source>
        <dbReference type="EMBL" id="PAV86677.1"/>
    </source>
</evidence>
<dbReference type="GO" id="GO:0060271">
    <property type="term" value="P:cilium assembly"/>
    <property type="evidence" value="ECO:0007669"/>
    <property type="project" value="TreeGrafter"/>
</dbReference>
<evidence type="ECO:0000256" key="5">
    <source>
        <dbReference type="SAM" id="MobiDB-lite"/>
    </source>
</evidence>
<sequence length="398" mass="44724">MSLTGIPPSDEINERNSDNEPSLVGDDIDKYSNKGESPRKSGEGSSSEPKKSVARFELTAFDSFNPRLHQLFLQADYVECKSLIGELINQYGNDCEFALYIRGVIARIEGQLEEAIGWFEKARETSANCHIYDIELGRVSLLLGRQTNAVDYLERAIKADPNDARSYYWLARAIYHLDTDLFNPVEKSRDLLVRAPVIQLEPDNLDVMHKLGMLYLRSGDEDKAFAMFGNALSRNPTHAGSILAMGSIMQAHGDHDTALSKYRVAAELCDYNGCLWNNIGMCLFSRGKLAAAHSCLKKASFISPLDYKTNYNLGLVHEAMGLYCSALHFLKKASELKRNDPQIIGAMAVVLSRMNDMNNARRAYQKSIEIEPKISIVSFFFKYFLKVFLGSKLCNLRI</sequence>
<dbReference type="Pfam" id="PF13432">
    <property type="entry name" value="TPR_16"/>
    <property type="match status" value="1"/>
</dbReference>
<feature type="region of interest" description="Disordered" evidence="5">
    <location>
        <begin position="1"/>
        <end position="51"/>
    </location>
</feature>
<feature type="repeat" description="TPR" evidence="4">
    <location>
        <begin position="130"/>
        <end position="163"/>
    </location>
</feature>
<dbReference type="AlphaFoldDB" id="A0A2A2LKX4"/>
<proteinExistence type="inferred from homology"/>
<gene>
    <name evidence="6" type="ORF">WR25_21881</name>
</gene>
<evidence type="ECO:0000256" key="3">
    <source>
        <dbReference type="ARBA" id="ARBA00023778"/>
    </source>
</evidence>
<keyword evidence="7" id="KW-1185">Reference proteome</keyword>
<comment type="caution">
    <text evidence="6">The sequence shown here is derived from an EMBL/GenBank/DDBJ whole genome shotgun (WGS) entry which is preliminary data.</text>
</comment>
<feature type="repeat" description="TPR" evidence="4">
    <location>
        <begin position="205"/>
        <end position="238"/>
    </location>
</feature>
<dbReference type="Pfam" id="PF13181">
    <property type="entry name" value="TPR_8"/>
    <property type="match status" value="3"/>
</dbReference>
<evidence type="ECO:0000313" key="7">
    <source>
        <dbReference type="Proteomes" id="UP000218231"/>
    </source>
</evidence>
<dbReference type="PANTHER" id="PTHR44186">
    <property type="match status" value="1"/>
</dbReference>
<dbReference type="InterPro" id="IPR019734">
    <property type="entry name" value="TPR_rpt"/>
</dbReference>
<protein>
    <submittedName>
        <fullName evidence="6">Uncharacterized protein</fullName>
    </submittedName>
</protein>
<comment type="similarity">
    <text evidence="3">Belongs to the BBS4 family.</text>
</comment>
<dbReference type="Proteomes" id="UP000218231">
    <property type="component" value="Unassembled WGS sequence"/>
</dbReference>
<dbReference type="GO" id="GO:0061512">
    <property type="term" value="P:protein localization to cilium"/>
    <property type="evidence" value="ECO:0007669"/>
    <property type="project" value="TreeGrafter"/>
</dbReference>
<dbReference type="SUPFAM" id="SSF81901">
    <property type="entry name" value="HCP-like"/>
    <property type="match status" value="1"/>
</dbReference>
<accession>A0A2A2LKX4</accession>
<dbReference type="PROSITE" id="PS50005">
    <property type="entry name" value="TPR"/>
    <property type="match status" value="3"/>
</dbReference>
<dbReference type="PANTHER" id="PTHR44186:SF1">
    <property type="entry name" value="BARDET-BIEDL SYNDROME 4 PROTEIN"/>
    <property type="match status" value="1"/>
</dbReference>
<evidence type="ECO:0000256" key="2">
    <source>
        <dbReference type="ARBA" id="ARBA00022803"/>
    </source>
</evidence>
<organism evidence="6 7">
    <name type="scientific">Diploscapter pachys</name>
    <dbReference type="NCBI Taxonomy" id="2018661"/>
    <lineage>
        <taxon>Eukaryota</taxon>
        <taxon>Metazoa</taxon>
        <taxon>Ecdysozoa</taxon>
        <taxon>Nematoda</taxon>
        <taxon>Chromadorea</taxon>
        <taxon>Rhabditida</taxon>
        <taxon>Rhabditina</taxon>
        <taxon>Rhabditomorpha</taxon>
        <taxon>Rhabditoidea</taxon>
        <taxon>Rhabditidae</taxon>
        <taxon>Diploscapter</taxon>
    </lineage>
</organism>
<dbReference type="GO" id="GO:0036064">
    <property type="term" value="C:ciliary basal body"/>
    <property type="evidence" value="ECO:0007669"/>
    <property type="project" value="TreeGrafter"/>
</dbReference>
<dbReference type="InterPro" id="IPR011990">
    <property type="entry name" value="TPR-like_helical_dom_sf"/>
</dbReference>
<reference evidence="6 7" key="1">
    <citation type="journal article" date="2017" name="Curr. Biol.">
        <title>Genome architecture and evolution of a unichromosomal asexual nematode.</title>
        <authorList>
            <person name="Fradin H."/>
            <person name="Zegar C."/>
            <person name="Gutwein M."/>
            <person name="Lucas J."/>
            <person name="Kovtun M."/>
            <person name="Corcoran D."/>
            <person name="Baugh L.R."/>
            <person name="Kiontke K."/>
            <person name="Gunsalus K."/>
            <person name="Fitch D.H."/>
            <person name="Piano F."/>
        </authorList>
    </citation>
    <scope>NUCLEOTIDE SEQUENCE [LARGE SCALE GENOMIC DNA]</scope>
    <source>
        <strain evidence="6">PF1309</strain>
    </source>
</reference>
<keyword evidence="2 4" id="KW-0802">TPR repeat</keyword>
<keyword evidence="1" id="KW-0677">Repeat</keyword>
<dbReference type="EMBL" id="LIAE01006643">
    <property type="protein sequence ID" value="PAV86677.1"/>
    <property type="molecule type" value="Genomic_DNA"/>
</dbReference>
<evidence type="ECO:0000256" key="1">
    <source>
        <dbReference type="ARBA" id="ARBA00022737"/>
    </source>
</evidence>
<dbReference type="Gene3D" id="1.25.40.10">
    <property type="entry name" value="Tetratricopeptide repeat domain"/>
    <property type="match status" value="3"/>
</dbReference>
<dbReference type="SUPFAM" id="SSF48452">
    <property type="entry name" value="TPR-like"/>
    <property type="match status" value="1"/>
</dbReference>